<accession>A0A061AIS7</accession>
<reference evidence="7" key="2">
    <citation type="journal article" date="2017" name="Genome Announc.">
        <title>Genome sequences of Cyberlindnera fabianii 65, Pichia kudriavzevii 129, and Saccharomyces cerevisiae 131 isolated from fermented masau fruits in Zimbabwe.</title>
        <authorList>
            <person name="van Rijswijck I.M.H."/>
            <person name="Derks M.F.L."/>
            <person name="Abee T."/>
            <person name="de Ridder D."/>
            <person name="Smid E.J."/>
        </authorList>
    </citation>
    <scope>NUCLEOTIDE SEQUENCE [LARGE SCALE GENOMIC DNA]</scope>
    <source>
        <strain evidence="7">65</strain>
    </source>
</reference>
<dbReference type="OrthoDB" id="440673at2759"/>
<dbReference type="EMBL" id="MPUK01000001">
    <property type="protein sequence ID" value="ONH69783.1"/>
    <property type="molecule type" value="Genomic_DNA"/>
</dbReference>
<sequence>MTETPTNDDQVLAQSYSMYTKTLTYNVIIRYDPKLTGLLYETPLCQVFKYKEEAWEKTDYNGVLAVYSRDGSTDGYDHGVIILNRVTPENFSLGLLSKAKSASLGKREMVIEYQTDYIIIQDTEGNVWGYWIHEVNDRDEVYKVLKAVINGESLTPAA</sequence>
<proteinExistence type="inferred from homology"/>
<dbReference type="GO" id="GO:0008047">
    <property type="term" value="F:enzyme activator activity"/>
    <property type="evidence" value="ECO:0007669"/>
    <property type="project" value="InterPro"/>
</dbReference>
<dbReference type="OMA" id="WIHEVND"/>
<dbReference type="GO" id="GO:0000290">
    <property type="term" value="P:deadenylation-dependent decapping of nuclear-transcribed mRNA"/>
    <property type="evidence" value="ECO:0007669"/>
    <property type="project" value="InterPro"/>
</dbReference>
<dbReference type="SUPFAM" id="SSF50729">
    <property type="entry name" value="PH domain-like"/>
    <property type="match status" value="1"/>
</dbReference>
<name>A0A061AIS7_CYBFA</name>
<organism evidence="5">
    <name type="scientific">Cyberlindnera fabianii</name>
    <name type="common">Yeast</name>
    <name type="synonym">Hansenula fabianii</name>
    <dbReference type="NCBI Taxonomy" id="36022"/>
    <lineage>
        <taxon>Eukaryota</taxon>
        <taxon>Fungi</taxon>
        <taxon>Dikarya</taxon>
        <taxon>Ascomycota</taxon>
        <taxon>Saccharomycotina</taxon>
        <taxon>Saccharomycetes</taxon>
        <taxon>Phaffomycetales</taxon>
        <taxon>Phaffomycetaceae</taxon>
        <taxon>Cyberlindnera</taxon>
    </lineage>
</organism>
<keyword evidence="7" id="KW-1185">Reference proteome</keyword>
<comment type="similarity">
    <text evidence="2">Belongs to the DCP1 family.</text>
</comment>
<dbReference type="InterPro" id="IPR011993">
    <property type="entry name" value="PH-like_dom_sf"/>
</dbReference>
<evidence type="ECO:0000313" key="5">
    <source>
        <dbReference type="EMBL" id="CDR37018.1"/>
    </source>
</evidence>
<dbReference type="GO" id="GO:0000932">
    <property type="term" value="C:P-body"/>
    <property type="evidence" value="ECO:0007669"/>
    <property type="project" value="TreeGrafter"/>
</dbReference>
<dbReference type="EMBL" id="LK052886">
    <property type="protein sequence ID" value="CDR37018.1"/>
    <property type="molecule type" value="Genomic_DNA"/>
</dbReference>
<evidence type="ECO:0000256" key="1">
    <source>
        <dbReference type="ARBA" id="ARBA00004496"/>
    </source>
</evidence>
<protein>
    <submittedName>
        <fullName evidence="5">CYFA0S01e06502g1_1</fullName>
    </submittedName>
    <submittedName>
        <fullName evidence="6">mRNA-decapping enzyme subunit 1</fullName>
    </submittedName>
</protein>
<dbReference type="AlphaFoldDB" id="A0A061AIS7"/>
<dbReference type="GO" id="GO:0031087">
    <property type="term" value="P:deadenylation-independent decapping of nuclear-transcribed mRNA"/>
    <property type="evidence" value="ECO:0007669"/>
    <property type="project" value="TreeGrafter"/>
</dbReference>
<evidence type="ECO:0000313" key="6">
    <source>
        <dbReference type="EMBL" id="ONH69783.1"/>
    </source>
</evidence>
<reference evidence="5" key="1">
    <citation type="journal article" date="2014" name="Genome Announc.">
        <title>Genome sequence of the yeast Cyberlindnera fabianii (Hansenula fabianii).</title>
        <authorList>
            <person name="Freel K.C."/>
            <person name="Sarilar V."/>
            <person name="Neuveglise C."/>
            <person name="Devillers H."/>
            <person name="Friedrich A."/>
            <person name="Schacherer J."/>
        </authorList>
    </citation>
    <scope>NUCLEOTIDE SEQUENCE</scope>
    <source>
        <strain evidence="5">YJS4271</strain>
    </source>
</reference>
<evidence type="ECO:0000256" key="2">
    <source>
        <dbReference type="ARBA" id="ARBA00008778"/>
    </source>
</evidence>
<dbReference type="GO" id="GO:0003729">
    <property type="term" value="F:mRNA binding"/>
    <property type="evidence" value="ECO:0007669"/>
    <property type="project" value="TreeGrafter"/>
</dbReference>
<keyword evidence="4" id="KW-0507">mRNA processing</keyword>
<dbReference type="PANTHER" id="PTHR16290:SF0">
    <property type="entry name" value="DECAPPING PROTEIN 1, ISOFORM A"/>
    <property type="match status" value="1"/>
</dbReference>
<gene>
    <name evidence="6" type="ORF">BON22_0548</name>
    <name evidence="5" type="ORF">CYFA0S_01e06502g</name>
</gene>
<dbReference type="STRING" id="36022.A0A061AIS7"/>
<evidence type="ECO:0000256" key="3">
    <source>
        <dbReference type="ARBA" id="ARBA00022490"/>
    </source>
</evidence>
<dbReference type="InterPro" id="IPR010334">
    <property type="entry name" value="Dcp1"/>
</dbReference>
<comment type="subcellular location">
    <subcellularLocation>
        <location evidence="1">Cytoplasm</location>
    </subcellularLocation>
</comment>
<dbReference type="VEuPathDB" id="FungiDB:BON22_0548"/>
<dbReference type="Pfam" id="PF06058">
    <property type="entry name" value="DCP1"/>
    <property type="match status" value="1"/>
</dbReference>
<dbReference type="PANTHER" id="PTHR16290">
    <property type="entry name" value="TRANSCRIPTION FACTOR SMIF DECAPPING ENZYME DCP1"/>
    <property type="match status" value="1"/>
</dbReference>
<reference evidence="6" key="3">
    <citation type="submission" date="2017-01" db="EMBL/GenBank/DDBJ databases">
        <authorList>
            <person name="Mah S.A."/>
            <person name="Swanson W.J."/>
            <person name="Moy G.W."/>
            <person name="Vacquier V.D."/>
        </authorList>
    </citation>
    <scope>NUCLEOTIDE SEQUENCE [LARGE SCALE GENOMIC DNA]</scope>
    <source>
        <strain evidence="6">65</strain>
    </source>
</reference>
<evidence type="ECO:0000256" key="4">
    <source>
        <dbReference type="ARBA" id="ARBA00022664"/>
    </source>
</evidence>
<dbReference type="GO" id="GO:0006397">
    <property type="term" value="P:mRNA processing"/>
    <property type="evidence" value="ECO:0007669"/>
    <property type="project" value="UniProtKB-KW"/>
</dbReference>
<dbReference type="Gene3D" id="2.30.29.30">
    <property type="entry name" value="Pleckstrin-homology domain (PH domain)/Phosphotyrosine-binding domain (PTB)"/>
    <property type="match status" value="1"/>
</dbReference>
<keyword evidence="3" id="KW-0963">Cytoplasm</keyword>
<dbReference type="Proteomes" id="UP000189513">
    <property type="component" value="Unassembled WGS sequence"/>
</dbReference>
<evidence type="ECO:0000313" key="7">
    <source>
        <dbReference type="Proteomes" id="UP000189513"/>
    </source>
</evidence>